<dbReference type="KEGG" id="cgr:2888041"/>
<protein>
    <submittedName>
        <fullName evidence="3">Uncharacterized protein</fullName>
    </submittedName>
</protein>
<feature type="transmembrane region" description="Helical" evidence="1">
    <location>
        <begin position="147"/>
        <end position="164"/>
    </location>
</feature>
<evidence type="ECO:0000313" key="2">
    <source>
        <dbReference type="CGD" id="CAL0130624"/>
    </source>
</evidence>
<keyword evidence="1" id="KW-0812">Transmembrane</keyword>
<gene>
    <name evidence="2 3" type="ordered locus">CAGL0G09086g</name>
</gene>
<dbReference type="RefSeq" id="XP_446756.1">
    <property type="nucleotide sequence ID" value="XM_446756.1"/>
</dbReference>
<name>Q6FSN8_CANGA</name>
<keyword evidence="1" id="KW-1133">Transmembrane helix</keyword>
<dbReference type="VEuPathDB" id="FungiDB:CAGL0G09086g"/>
<reference evidence="3 4" key="1">
    <citation type="journal article" date="2004" name="Nature">
        <title>Genome evolution in yeasts.</title>
        <authorList>
            <consortium name="Genolevures"/>
            <person name="Dujon B."/>
            <person name="Sherman D."/>
            <person name="Fischer G."/>
            <person name="Durrens P."/>
            <person name="Casaregola S."/>
            <person name="Lafontaine I."/>
            <person name="de Montigny J."/>
            <person name="Marck C."/>
            <person name="Neuveglise C."/>
            <person name="Talla E."/>
            <person name="Goffard N."/>
            <person name="Frangeul L."/>
            <person name="Aigle M."/>
            <person name="Anthouard V."/>
            <person name="Babour A."/>
            <person name="Barbe V."/>
            <person name="Barnay S."/>
            <person name="Blanchin S."/>
            <person name="Beckerich J.M."/>
            <person name="Beyne E."/>
            <person name="Bleykasten C."/>
            <person name="Boisrame A."/>
            <person name="Boyer J."/>
            <person name="Cattolico L."/>
            <person name="Confanioleri F."/>
            <person name="de Daruvar A."/>
            <person name="Despons L."/>
            <person name="Fabre E."/>
            <person name="Fairhead C."/>
            <person name="Ferry-Dumazet H."/>
            <person name="Groppi A."/>
            <person name="Hantraye F."/>
            <person name="Hennequin C."/>
            <person name="Jauniaux N."/>
            <person name="Joyet P."/>
            <person name="Kachouri R."/>
            <person name="Kerrest A."/>
            <person name="Koszul R."/>
            <person name="Lemaire M."/>
            <person name="Lesur I."/>
            <person name="Ma L."/>
            <person name="Muller H."/>
            <person name="Nicaud J.M."/>
            <person name="Nikolski M."/>
            <person name="Oztas S."/>
            <person name="Ozier-Kalogeropoulos O."/>
            <person name="Pellenz S."/>
            <person name="Potier S."/>
            <person name="Richard G.F."/>
            <person name="Straub M.L."/>
            <person name="Suleau A."/>
            <person name="Swennene D."/>
            <person name="Tekaia F."/>
            <person name="Wesolowski-Louvel M."/>
            <person name="Westhof E."/>
            <person name="Wirth B."/>
            <person name="Zeniou-Meyer M."/>
            <person name="Zivanovic I."/>
            <person name="Bolotin-Fukuhara M."/>
            <person name="Thierry A."/>
            <person name="Bouchier C."/>
            <person name="Caudron B."/>
            <person name="Scarpelli C."/>
            <person name="Gaillardin C."/>
            <person name="Weissenbach J."/>
            <person name="Wincker P."/>
            <person name="Souciet J.L."/>
        </authorList>
    </citation>
    <scope>NUCLEOTIDE SEQUENCE [LARGE SCALE GENOMIC DNA]</scope>
    <source>
        <strain evidence="4">ATCC 2001 / BCRC 20586 / JCM 3761 / NBRC 0622 / NRRL Y-65 / CBS 138</strain>
    </source>
</reference>
<dbReference type="AlphaFoldDB" id="Q6FSN8"/>
<keyword evidence="4" id="KW-1185">Reference proteome</keyword>
<organism evidence="3 4">
    <name type="scientific">Candida glabrata (strain ATCC 2001 / BCRC 20586 / JCM 3761 / NBRC 0622 / NRRL Y-65 / CBS 138)</name>
    <name type="common">Yeast</name>
    <name type="synonym">Nakaseomyces glabratus</name>
    <dbReference type="NCBI Taxonomy" id="284593"/>
    <lineage>
        <taxon>Eukaryota</taxon>
        <taxon>Fungi</taxon>
        <taxon>Dikarya</taxon>
        <taxon>Ascomycota</taxon>
        <taxon>Saccharomycotina</taxon>
        <taxon>Saccharomycetes</taxon>
        <taxon>Saccharomycetales</taxon>
        <taxon>Saccharomycetaceae</taxon>
        <taxon>Nakaseomyces</taxon>
    </lineage>
</organism>
<dbReference type="Proteomes" id="UP000002428">
    <property type="component" value="Chromosome G"/>
</dbReference>
<dbReference type="CGD" id="CAL0130624">
    <property type="gene designation" value="CAGL0G09086g"/>
</dbReference>
<evidence type="ECO:0000256" key="1">
    <source>
        <dbReference type="SAM" id="Phobius"/>
    </source>
</evidence>
<accession>Q6FSN8</accession>
<evidence type="ECO:0000313" key="4">
    <source>
        <dbReference type="Proteomes" id="UP000002428"/>
    </source>
</evidence>
<dbReference type="InParanoid" id="Q6FSN8"/>
<proteinExistence type="predicted"/>
<dbReference type="HOGENOM" id="CLU_1570421_0_0_1"/>
<sequence>MWISLFIKQCMYENALHSYSYNLKELLQSFMTSLAICRQDYLIAKYEREMKESLLQLLEIISALNFMIQQTKRYENVTESEFALQIAHRFIETEQINTIKFIASGKKHRFFGWLAVEKCWDPPDSGSALSLLKKIFLQPENQDKVKIYWLMPFISIIFLTLLLCSRYDQL</sequence>
<keyword evidence="1" id="KW-0472">Membrane</keyword>
<dbReference type="EMBL" id="CR380953">
    <property type="protein sequence ID" value="CAG59683.1"/>
    <property type="molecule type" value="Genomic_DNA"/>
</dbReference>
<evidence type="ECO:0000313" key="3">
    <source>
        <dbReference type="EMBL" id="CAG59683.1"/>
    </source>
</evidence>